<evidence type="ECO:0000313" key="3">
    <source>
        <dbReference type="Proteomes" id="UP001501196"/>
    </source>
</evidence>
<name>A0ABN2UX15_9MICO</name>
<dbReference type="Proteomes" id="UP001501196">
    <property type="component" value="Unassembled WGS sequence"/>
</dbReference>
<evidence type="ECO:0000259" key="1">
    <source>
        <dbReference type="SMART" id="SM00731"/>
    </source>
</evidence>
<sequence length="165" mass="18599">MADLARVRVWAEALITLHLDPAEWTFAFDNAKKRAGLCNYTSKRISVSRYLAARYDDDEIHQILLHEVAHAMAGPRAGHGPRWATIAAEIGYVGRRTHDGAVADELAPWIGRCPVGHEHYRYREPGRPLSCGLCRRGFDRRNLIVWRRREITAAMRRAAASAAAD</sequence>
<dbReference type="SMART" id="SM00731">
    <property type="entry name" value="SprT"/>
    <property type="match status" value="1"/>
</dbReference>
<dbReference type="InterPro" id="IPR006640">
    <property type="entry name" value="SprT-like_domain"/>
</dbReference>
<dbReference type="Pfam" id="PF10263">
    <property type="entry name" value="SprT-like"/>
    <property type="match status" value="1"/>
</dbReference>
<evidence type="ECO:0000313" key="2">
    <source>
        <dbReference type="EMBL" id="GAA2044813.1"/>
    </source>
</evidence>
<protein>
    <recommendedName>
        <fullName evidence="1">SprT-like domain-containing protein</fullName>
    </recommendedName>
</protein>
<accession>A0ABN2UX15</accession>
<organism evidence="2 3">
    <name type="scientific">Agromyces tropicus</name>
    <dbReference type="NCBI Taxonomy" id="555371"/>
    <lineage>
        <taxon>Bacteria</taxon>
        <taxon>Bacillati</taxon>
        <taxon>Actinomycetota</taxon>
        <taxon>Actinomycetes</taxon>
        <taxon>Micrococcales</taxon>
        <taxon>Microbacteriaceae</taxon>
        <taxon>Agromyces</taxon>
    </lineage>
</organism>
<gene>
    <name evidence="2" type="ORF">GCM10009819_34940</name>
</gene>
<keyword evidence="3" id="KW-1185">Reference proteome</keyword>
<reference evidence="2 3" key="1">
    <citation type="journal article" date="2019" name="Int. J. Syst. Evol. Microbiol.">
        <title>The Global Catalogue of Microorganisms (GCM) 10K type strain sequencing project: providing services to taxonomists for standard genome sequencing and annotation.</title>
        <authorList>
            <consortium name="The Broad Institute Genomics Platform"/>
            <consortium name="The Broad Institute Genome Sequencing Center for Infectious Disease"/>
            <person name="Wu L."/>
            <person name="Ma J."/>
        </authorList>
    </citation>
    <scope>NUCLEOTIDE SEQUENCE [LARGE SCALE GENOMIC DNA]</scope>
    <source>
        <strain evidence="2 3">JCM 15672</strain>
    </source>
</reference>
<comment type="caution">
    <text evidence="2">The sequence shown here is derived from an EMBL/GenBank/DDBJ whole genome shotgun (WGS) entry which is preliminary data.</text>
</comment>
<dbReference type="EMBL" id="BAAAPW010000007">
    <property type="protein sequence ID" value="GAA2044813.1"/>
    <property type="molecule type" value="Genomic_DNA"/>
</dbReference>
<dbReference type="RefSeq" id="WP_344377957.1">
    <property type="nucleotide sequence ID" value="NZ_BAAAPW010000007.1"/>
</dbReference>
<feature type="domain" description="SprT-like" evidence="1">
    <location>
        <begin position="2"/>
        <end position="141"/>
    </location>
</feature>
<proteinExistence type="predicted"/>
<dbReference type="Gene3D" id="3.30.2010.10">
    <property type="entry name" value="Metalloproteases ('zincins'), catalytic domain"/>
    <property type="match status" value="1"/>
</dbReference>